<dbReference type="GO" id="GO:0046872">
    <property type="term" value="F:metal ion binding"/>
    <property type="evidence" value="ECO:0007669"/>
    <property type="project" value="UniProtKB-KW"/>
</dbReference>
<evidence type="ECO:0000313" key="7">
    <source>
        <dbReference type="Proteomes" id="UP000030403"/>
    </source>
</evidence>
<dbReference type="Gene3D" id="3.60.15.10">
    <property type="entry name" value="Ribonuclease Z/Hydroxyacylglutathione hydrolase-like"/>
    <property type="match status" value="1"/>
</dbReference>
<dbReference type="eggNOG" id="COG0491">
    <property type="taxonomic scope" value="Bacteria"/>
</dbReference>
<dbReference type="CDD" id="cd06262">
    <property type="entry name" value="metallo-hydrolase-like_MBL-fold"/>
    <property type="match status" value="1"/>
</dbReference>
<dbReference type="PANTHER" id="PTHR46233:SF3">
    <property type="entry name" value="HYDROXYACYLGLUTATHIONE HYDROLASE GLOC"/>
    <property type="match status" value="1"/>
</dbReference>
<dbReference type="InterPro" id="IPR036866">
    <property type="entry name" value="RibonucZ/Hydroxyglut_hydro"/>
</dbReference>
<comment type="caution">
    <text evidence="6">The sequence shown here is derived from an EMBL/GenBank/DDBJ whole genome shotgun (WGS) entry which is preliminary data.</text>
</comment>
<dbReference type="PANTHER" id="PTHR46233">
    <property type="entry name" value="HYDROXYACYLGLUTATHIONE HYDROLASE GLOC"/>
    <property type="match status" value="1"/>
</dbReference>
<dbReference type="SMART" id="SM00849">
    <property type="entry name" value="Lactamase_B"/>
    <property type="match status" value="1"/>
</dbReference>
<evidence type="ECO:0000313" key="6">
    <source>
        <dbReference type="EMBL" id="KGX85011.1"/>
    </source>
</evidence>
<dbReference type="Pfam" id="PF00753">
    <property type="entry name" value="Lactamase_B"/>
    <property type="match status" value="1"/>
</dbReference>
<evidence type="ECO:0000259" key="5">
    <source>
        <dbReference type="SMART" id="SM00849"/>
    </source>
</evidence>
<accession>A0A0A5FW75</accession>
<keyword evidence="2" id="KW-0479">Metal-binding</keyword>
<dbReference type="EMBL" id="AVPF01000045">
    <property type="protein sequence ID" value="KGX85011.1"/>
    <property type="molecule type" value="Genomic_DNA"/>
</dbReference>
<reference evidence="6 7" key="1">
    <citation type="submission" date="2013-08" db="EMBL/GenBank/DDBJ databases">
        <authorList>
            <person name="Huang J."/>
            <person name="Wang G."/>
        </authorList>
    </citation>
    <scope>NUCLEOTIDE SEQUENCE [LARGE SCALE GENOMIC DNA]</scope>
    <source>
        <strain evidence="6 7">BH030004</strain>
    </source>
</reference>
<dbReference type="STRING" id="1385511.GCA_000425225_01735"/>
<comment type="cofactor">
    <cofactor evidence="1">
        <name>Zn(2+)</name>
        <dbReference type="ChEBI" id="CHEBI:29105"/>
    </cofactor>
</comment>
<dbReference type="OrthoDB" id="9802248at2"/>
<dbReference type="RefSeq" id="WP_027448599.1">
    <property type="nucleotide sequence ID" value="NZ_AVPF01000045.1"/>
</dbReference>
<evidence type="ECO:0000256" key="4">
    <source>
        <dbReference type="ARBA" id="ARBA00022833"/>
    </source>
</evidence>
<dbReference type="SUPFAM" id="SSF56281">
    <property type="entry name" value="Metallo-hydrolase/oxidoreductase"/>
    <property type="match status" value="1"/>
</dbReference>
<dbReference type="InterPro" id="IPR001279">
    <property type="entry name" value="Metallo-B-lactamas"/>
</dbReference>
<keyword evidence="7" id="KW-1185">Reference proteome</keyword>
<dbReference type="InterPro" id="IPR051453">
    <property type="entry name" value="MBL_Glyoxalase_II"/>
</dbReference>
<dbReference type="Proteomes" id="UP000030403">
    <property type="component" value="Unassembled WGS sequence"/>
</dbReference>
<keyword evidence="3" id="KW-0378">Hydrolase</keyword>
<name>A0A0A5FW75_9BACI</name>
<sequence length="207" mass="22948">MEVEQLPLGTLGTNCYLIEQNKNTLIIDPGGDADKLIRMIERRELTPKAILLTHAHFDHIGALDEVRDHFNVPVYVHEEEKDWLNDPEKNGSKFFSMVVSPIQARSADHFIEPGNMTVADFTFEVRHTPGHSPGSVSFVFKDEGFVIAGDTLFEGGIGRTDLPGGNHDLLIESIQNKILSLGDEMEVCPGHGGKTTVEKEKLSNPFL</sequence>
<dbReference type="GO" id="GO:0016787">
    <property type="term" value="F:hydrolase activity"/>
    <property type="evidence" value="ECO:0007669"/>
    <property type="project" value="UniProtKB-KW"/>
</dbReference>
<organism evidence="6 7">
    <name type="scientific">Pontibacillus marinus BH030004 = DSM 16465</name>
    <dbReference type="NCBI Taxonomy" id="1385511"/>
    <lineage>
        <taxon>Bacteria</taxon>
        <taxon>Bacillati</taxon>
        <taxon>Bacillota</taxon>
        <taxon>Bacilli</taxon>
        <taxon>Bacillales</taxon>
        <taxon>Bacillaceae</taxon>
        <taxon>Pontibacillus</taxon>
    </lineage>
</organism>
<evidence type="ECO:0000256" key="3">
    <source>
        <dbReference type="ARBA" id="ARBA00022801"/>
    </source>
</evidence>
<feature type="domain" description="Metallo-beta-lactamase" evidence="5">
    <location>
        <begin position="12"/>
        <end position="191"/>
    </location>
</feature>
<protein>
    <recommendedName>
        <fullName evidence="5">Metallo-beta-lactamase domain-containing protein</fullName>
    </recommendedName>
</protein>
<gene>
    <name evidence="6" type="ORF">N783_15455</name>
</gene>
<evidence type="ECO:0000256" key="1">
    <source>
        <dbReference type="ARBA" id="ARBA00001947"/>
    </source>
</evidence>
<dbReference type="AlphaFoldDB" id="A0A0A5FW75"/>
<evidence type="ECO:0000256" key="2">
    <source>
        <dbReference type="ARBA" id="ARBA00022723"/>
    </source>
</evidence>
<proteinExistence type="predicted"/>
<keyword evidence="4" id="KW-0862">Zinc</keyword>